<evidence type="ECO:0000256" key="9">
    <source>
        <dbReference type="ARBA" id="ARBA00023136"/>
    </source>
</evidence>
<comment type="subcellular location">
    <subcellularLocation>
        <location evidence="1">Mitochondrion outer membrane</location>
        <topology evidence="1">Multi-pass membrane protein</topology>
    </subcellularLocation>
</comment>
<keyword evidence="10" id="KW-0564">Palmitate</keyword>
<keyword evidence="22" id="KW-1185">Reference proteome</keyword>
<dbReference type="EMBL" id="LWDF02000216">
    <property type="protein sequence ID" value="KAE8253726.1"/>
    <property type="molecule type" value="Genomic_DNA"/>
</dbReference>
<dbReference type="GO" id="GO:0006629">
    <property type="term" value="P:lipid metabolic process"/>
    <property type="evidence" value="ECO:0007669"/>
    <property type="project" value="UniProtKB-KW"/>
</dbReference>
<dbReference type="OrthoDB" id="410651at2759"/>
<evidence type="ECO:0000256" key="16">
    <source>
        <dbReference type="ARBA" id="ARBA00049298"/>
    </source>
</evidence>
<dbReference type="PANTHER" id="PTHR10250:SF26">
    <property type="entry name" value="GLUTATHIONE S-TRANSFERASE 3, MITOCHONDRIAL"/>
    <property type="match status" value="1"/>
</dbReference>
<dbReference type="EC" id="4.4.1.20" evidence="15"/>
<dbReference type="PANTHER" id="PTHR10250">
    <property type="entry name" value="MICROSOMAL GLUTATHIONE S-TRANSFERASE"/>
    <property type="match status" value="1"/>
</dbReference>
<keyword evidence="12" id="KW-0449">Lipoprotein</keyword>
<dbReference type="Pfam" id="PF01124">
    <property type="entry name" value="MAPEG"/>
    <property type="match status" value="1"/>
</dbReference>
<gene>
    <name evidence="21" type="ORF">A4X13_0g3686</name>
</gene>
<protein>
    <recommendedName>
        <fullName evidence="18">Glutathione S-transferase 3, mitochondrial</fullName>
        <ecNumber evidence="15">4.4.1.20</ecNumber>
    </recommendedName>
    <alternativeName>
        <fullName evidence="19">Glutathione peroxidase MGST3</fullName>
    </alternativeName>
    <alternativeName>
        <fullName evidence="20">LTC4 synthase MGST3</fullName>
    </alternativeName>
</protein>
<sequence length="153" mass="16561">MALVLTVPPTYGYVGISAFGAILVTTWQMILVSAARKNSGIKYPQLYAEKAEVAASRKAQIFNCTQRAHANTLETLPTFMFCTLVGGLKHPRTTSILAGVWLFSRVIYTLGYATGEPSKRARGAYPGSLALLGLLGTAGLALFDLVQRNNFKF</sequence>
<accession>A0A177TDA0</accession>
<evidence type="ECO:0000256" key="5">
    <source>
        <dbReference type="ARBA" id="ARBA00022989"/>
    </source>
</evidence>
<dbReference type="Proteomes" id="UP000077521">
    <property type="component" value="Unassembled WGS sequence"/>
</dbReference>
<dbReference type="SUPFAM" id="SSF161084">
    <property type="entry name" value="MAPEG domain-like"/>
    <property type="match status" value="1"/>
</dbReference>
<dbReference type="GO" id="GO:0004602">
    <property type="term" value="F:glutathione peroxidase activity"/>
    <property type="evidence" value="ECO:0007669"/>
    <property type="project" value="TreeGrafter"/>
</dbReference>
<evidence type="ECO:0000256" key="8">
    <source>
        <dbReference type="ARBA" id="ARBA00023128"/>
    </source>
</evidence>
<dbReference type="AlphaFoldDB" id="A0A177TDA0"/>
<keyword evidence="7" id="KW-0443">Lipid metabolism</keyword>
<dbReference type="InterPro" id="IPR023352">
    <property type="entry name" value="MAPEG-like_dom_sf"/>
</dbReference>
<keyword evidence="4" id="KW-1000">Mitochondrion outer membrane</keyword>
<evidence type="ECO:0000256" key="18">
    <source>
        <dbReference type="ARBA" id="ARBA00069748"/>
    </source>
</evidence>
<reference evidence="21" key="1">
    <citation type="submission" date="2016-04" db="EMBL/GenBank/DDBJ databases">
        <authorList>
            <person name="Nguyen H.D."/>
            <person name="Samba Siva P."/>
            <person name="Cullis J."/>
            <person name="Levesque C.A."/>
            <person name="Hambleton S."/>
        </authorList>
    </citation>
    <scope>NUCLEOTIDE SEQUENCE</scope>
    <source>
        <strain evidence="21">DAOMC 236416</strain>
    </source>
</reference>
<dbReference type="Gene3D" id="1.20.120.550">
    <property type="entry name" value="Membrane associated eicosanoid/glutathione metabolism-like domain"/>
    <property type="match status" value="1"/>
</dbReference>
<dbReference type="GO" id="GO:0005741">
    <property type="term" value="C:mitochondrial outer membrane"/>
    <property type="evidence" value="ECO:0007669"/>
    <property type="project" value="UniProtKB-SubCell"/>
</dbReference>
<keyword evidence="3" id="KW-0812">Transmembrane</keyword>
<dbReference type="GO" id="GO:0004464">
    <property type="term" value="F:leukotriene-C4 synthase activity"/>
    <property type="evidence" value="ECO:0007669"/>
    <property type="project" value="UniProtKB-EC"/>
</dbReference>
<evidence type="ECO:0000256" key="2">
    <source>
        <dbReference type="ARBA" id="ARBA00022679"/>
    </source>
</evidence>
<evidence type="ECO:0000256" key="17">
    <source>
        <dbReference type="ARBA" id="ARBA00051411"/>
    </source>
</evidence>
<dbReference type="GO" id="GO:0005635">
    <property type="term" value="C:nuclear envelope"/>
    <property type="evidence" value="ECO:0007669"/>
    <property type="project" value="TreeGrafter"/>
</dbReference>
<organism evidence="21 22">
    <name type="scientific">Tilletia indica</name>
    <dbReference type="NCBI Taxonomy" id="43049"/>
    <lineage>
        <taxon>Eukaryota</taxon>
        <taxon>Fungi</taxon>
        <taxon>Dikarya</taxon>
        <taxon>Basidiomycota</taxon>
        <taxon>Ustilaginomycotina</taxon>
        <taxon>Exobasidiomycetes</taxon>
        <taxon>Tilletiales</taxon>
        <taxon>Tilletiaceae</taxon>
        <taxon>Tilletia</taxon>
    </lineage>
</organism>
<evidence type="ECO:0000256" key="12">
    <source>
        <dbReference type="ARBA" id="ARBA00023288"/>
    </source>
</evidence>
<evidence type="ECO:0000256" key="19">
    <source>
        <dbReference type="ARBA" id="ARBA00075145"/>
    </source>
</evidence>
<dbReference type="InterPro" id="IPR001129">
    <property type="entry name" value="Membr-assoc_MAPEG"/>
</dbReference>
<dbReference type="FunFam" id="1.20.120.550:FF:000004">
    <property type="entry name" value="Microsomal glutathione S-transferase 3"/>
    <property type="match status" value="1"/>
</dbReference>
<evidence type="ECO:0000256" key="14">
    <source>
        <dbReference type="ARBA" id="ARBA00037916"/>
    </source>
</evidence>
<evidence type="ECO:0000313" key="22">
    <source>
        <dbReference type="Proteomes" id="UP000077521"/>
    </source>
</evidence>
<evidence type="ECO:0000256" key="20">
    <source>
        <dbReference type="ARBA" id="ARBA00076908"/>
    </source>
</evidence>
<evidence type="ECO:0000256" key="1">
    <source>
        <dbReference type="ARBA" id="ARBA00004374"/>
    </source>
</evidence>
<comment type="catalytic activity">
    <reaction evidence="16">
        <text>leukotriene C4 = leukotriene A4 + glutathione</text>
        <dbReference type="Rhea" id="RHEA:17617"/>
        <dbReference type="ChEBI" id="CHEBI:57463"/>
        <dbReference type="ChEBI" id="CHEBI:57925"/>
        <dbReference type="ChEBI" id="CHEBI:57973"/>
        <dbReference type="EC" id="4.4.1.20"/>
    </reaction>
    <physiologicalReaction direction="right-to-left" evidence="16">
        <dbReference type="Rhea" id="RHEA:17619"/>
    </physiologicalReaction>
</comment>
<dbReference type="InterPro" id="IPR050997">
    <property type="entry name" value="MAPEG"/>
</dbReference>
<comment type="catalytic activity">
    <reaction evidence="17">
        <text>15-deoxy-Delta(12,14)-prostaglandin J2 + glutathione = 15-deoxy-Delta(12,14)-prostaglandin J2-S-(R)-glutathione</text>
        <dbReference type="Rhea" id="RHEA:75963"/>
        <dbReference type="ChEBI" id="CHEBI:57925"/>
        <dbReference type="ChEBI" id="CHEBI:85236"/>
        <dbReference type="ChEBI" id="CHEBI:194498"/>
    </reaction>
    <physiologicalReaction direction="left-to-right" evidence="17">
        <dbReference type="Rhea" id="RHEA:75964"/>
    </physiologicalReaction>
</comment>
<name>A0A177TDA0_9BASI</name>
<evidence type="ECO:0000256" key="7">
    <source>
        <dbReference type="ARBA" id="ARBA00023098"/>
    </source>
</evidence>
<comment type="pathway">
    <text evidence="13">Lipid metabolism; leukotriene C4 biosynthesis.</text>
</comment>
<comment type="pathway">
    <text evidence="14">Lipid metabolism; arachidonate metabolism.</text>
</comment>
<keyword evidence="9" id="KW-0472">Membrane</keyword>
<keyword evidence="2" id="KW-0808">Transferase</keyword>
<evidence type="ECO:0000256" key="10">
    <source>
        <dbReference type="ARBA" id="ARBA00023139"/>
    </source>
</evidence>
<evidence type="ECO:0000313" key="21">
    <source>
        <dbReference type="EMBL" id="KAE8253726.1"/>
    </source>
</evidence>
<keyword evidence="5" id="KW-1133">Transmembrane helix</keyword>
<evidence type="ECO:0000256" key="4">
    <source>
        <dbReference type="ARBA" id="ARBA00022787"/>
    </source>
</evidence>
<evidence type="ECO:0000256" key="15">
    <source>
        <dbReference type="ARBA" id="ARBA00039056"/>
    </source>
</evidence>
<dbReference type="GO" id="GO:0005783">
    <property type="term" value="C:endoplasmic reticulum"/>
    <property type="evidence" value="ECO:0007669"/>
    <property type="project" value="TreeGrafter"/>
</dbReference>
<reference evidence="21" key="2">
    <citation type="journal article" date="2019" name="IMA Fungus">
        <title>Genome sequencing and comparison of five Tilletia species to identify candidate genes for the detection of regulated species infecting wheat.</title>
        <authorList>
            <person name="Nguyen H.D.T."/>
            <person name="Sultana T."/>
            <person name="Kesanakurti P."/>
            <person name="Hambleton S."/>
        </authorList>
    </citation>
    <scope>NUCLEOTIDE SEQUENCE</scope>
    <source>
        <strain evidence="21">DAOMC 236416</strain>
    </source>
</reference>
<evidence type="ECO:0000256" key="6">
    <source>
        <dbReference type="ARBA" id="ARBA00023002"/>
    </source>
</evidence>
<evidence type="ECO:0000256" key="13">
    <source>
        <dbReference type="ARBA" id="ARBA00037884"/>
    </source>
</evidence>
<keyword evidence="8" id="KW-0496">Mitochondrion</keyword>
<dbReference type="GO" id="GO:0004364">
    <property type="term" value="F:glutathione transferase activity"/>
    <property type="evidence" value="ECO:0007669"/>
    <property type="project" value="TreeGrafter"/>
</dbReference>
<evidence type="ECO:0000256" key="3">
    <source>
        <dbReference type="ARBA" id="ARBA00022692"/>
    </source>
</evidence>
<evidence type="ECO:0000256" key="11">
    <source>
        <dbReference type="ARBA" id="ARBA00023239"/>
    </source>
</evidence>
<proteinExistence type="predicted"/>
<keyword evidence="11" id="KW-0456">Lyase</keyword>
<comment type="caution">
    <text evidence="21">The sequence shown here is derived from an EMBL/GenBank/DDBJ whole genome shotgun (WGS) entry which is preliminary data.</text>
</comment>
<keyword evidence="6" id="KW-0560">Oxidoreductase</keyword>